<evidence type="ECO:0000256" key="6">
    <source>
        <dbReference type="ARBA" id="ARBA00038076"/>
    </source>
</evidence>
<dbReference type="GO" id="GO:0005886">
    <property type="term" value="C:plasma membrane"/>
    <property type="evidence" value="ECO:0007669"/>
    <property type="project" value="UniProtKB-SubCell"/>
</dbReference>
<dbReference type="InterPro" id="IPR003838">
    <property type="entry name" value="ABC3_permease_C"/>
</dbReference>
<evidence type="ECO:0000256" key="5">
    <source>
        <dbReference type="ARBA" id="ARBA00023136"/>
    </source>
</evidence>
<dbReference type="PANTHER" id="PTHR30572">
    <property type="entry name" value="MEMBRANE COMPONENT OF TRANSPORTER-RELATED"/>
    <property type="match status" value="1"/>
</dbReference>
<evidence type="ECO:0000313" key="11">
    <source>
        <dbReference type="Proteomes" id="UP000031774"/>
    </source>
</evidence>
<protein>
    <submittedName>
        <fullName evidence="10">Macrolide ABC transporter permease</fullName>
    </submittedName>
</protein>
<dbReference type="GO" id="GO:0022857">
    <property type="term" value="F:transmembrane transporter activity"/>
    <property type="evidence" value="ECO:0007669"/>
    <property type="project" value="TreeGrafter"/>
</dbReference>
<dbReference type="EMBL" id="CP010407">
    <property type="protein sequence ID" value="AJF70033.1"/>
    <property type="molecule type" value="Genomic_DNA"/>
</dbReference>
<keyword evidence="4 8" id="KW-1133">Transmembrane helix</keyword>
<feature type="region of interest" description="Disordered" evidence="7">
    <location>
        <begin position="45"/>
        <end position="64"/>
    </location>
</feature>
<keyword evidence="11" id="KW-1185">Reference proteome</keyword>
<feature type="transmembrane region" description="Helical" evidence="8">
    <location>
        <begin position="755"/>
        <end position="778"/>
    </location>
</feature>
<reference evidence="10 11" key="1">
    <citation type="submission" date="2014-12" db="EMBL/GenBank/DDBJ databases">
        <title>Complete genome sequence of Streptomyces vietnamensis strain GIMV4.0001, a genetic manipulable producer of the benzoisochromanequinone antibiotic granaticin.</title>
        <authorList>
            <person name="Deng M.R."/>
            <person name="Guo J."/>
            <person name="Ma L.Y."/>
            <person name="Feng G.D."/>
            <person name="Mo C.Y."/>
            <person name="Zhu H.H."/>
        </authorList>
    </citation>
    <scope>NUCLEOTIDE SEQUENCE [LARGE SCALE GENOMIC DNA]</scope>
    <source>
        <strain evidence="11">GIMV4.0001</strain>
    </source>
</reference>
<dbReference type="PANTHER" id="PTHR30572:SF4">
    <property type="entry name" value="ABC TRANSPORTER PERMEASE YTRF"/>
    <property type="match status" value="1"/>
</dbReference>
<keyword evidence="3 8" id="KW-0812">Transmembrane</keyword>
<evidence type="ECO:0000256" key="3">
    <source>
        <dbReference type="ARBA" id="ARBA00022692"/>
    </source>
</evidence>
<feature type="transmembrane region" description="Helical" evidence="8">
    <location>
        <begin position="663"/>
        <end position="686"/>
    </location>
</feature>
<feature type="transmembrane region" description="Helical" evidence="8">
    <location>
        <begin position="382"/>
        <end position="406"/>
    </location>
</feature>
<sequence>MRERWAGFLGAFVAVTVGVGLITTTLVIYDSSRLDVQPRYAGTAALALPNQAPDQDGSPEDRMPWSRAEAAPLVEKLAAVPGVAAAVVDRTFYAQAFRGDRPVTDEGAVDAGHGFASTRLAPYKLVTGRAPTADDEVVVDRALGVPVGSDLTVNITAGRTPFKVVGTVDGPGYYFSDAFAARQEPGVGVIGLVPEPGTSAGNLAQQARSAVGAAGTVVSGDDRAELQPRYIEHKRFLGTQLIGAMAILGLFTTVFVVASMLVLSTGMRRREIGLLRTIGAAPRQIRRMVLGEAAAVGLLGSLAGCLAGVAAAPLLRNVLDGLDVTPPGLEITVSAWPLFTAAAIGIGVSVLGAWSAGRLAAKVTPIEALLDSRSANKTMGRARWISGLAVLGLGAALAIGTATAAADDRVNTAVFATMVLIVAAALLAPVFVGPAGRALTAPFQRSGSAGPLLVRAELGADSRRAASLAAPVIAAVGFAVLLSGMVETMRVAYPAGEALKVQGQLIVTPDGTPGNTDEVAAANPVGKAALPTRAFVGEPGKQTVIDVLGSRDARWSKPGRAVLGERTAKTLNLKAGQEATVRFADGESVRLRVAQVLPDDPARGDFVVSRDLVRSHDPAALTDDIFVPRANRPTELVPGTALHDALQYALDDYNTDAELTDSLAAMLIVIAVGYSGIAVANSMAMTAHGRRRDFAVMKSAGGTVRQLLLFSVGETSLVVAVGAALGVLVTLPPLAGMASGLSQATSTDVGLHLDGGTVTGAIIGSLLLAVTASAAVTWRTMSREAS</sequence>
<dbReference type="Proteomes" id="UP000031774">
    <property type="component" value="Chromosome"/>
</dbReference>
<feature type="transmembrane region" description="Helical" evidence="8">
    <location>
        <begin position="335"/>
        <end position="361"/>
    </location>
</feature>
<feature type="transmembrane region" description="Helical" evidence="8">
    <location>
        <begin position="293"/>
        <end position="315"/>
    </location>
</feature>
<dbReference type="KEGG" id="svt:SVTN_28805"/>
<feature type="domain" description="ABC3 transporter permease C-terminal" evidence="9">
    <location>
        <begin position="244"/>
        <end position="365"/>
    </location>
</feature>
<comment type="similarity">
    <text evidence="6">Belongs to the ABC-4 integral membrane protein family.</text>
</comment>
<feature type="transmembrane region" description="Helical" evidence="8">
    <location>
        <begin position="7"/>
        <end position="29"/>
    </location>
</feature>
<keyword evidence="2" id="KW-1003">Cell membrane</keyword>
<evidence type="ECO:0000259" key="9">
    <source>
        <dbReference type="Pfam" id="PF02687"/>
    </source>
</evidence>
<evidence type="ECO:0000313" key="10">
    <source>
        <dbReference type="EMBL" id="AJF70033.1"/>
    </source>
</evidence>
<evidence type="ECO:0000256" key="2">
    <source>
        <dbReference type="ARBA" id="ARBA00022475"/>
    </source>
</evidence>
<gene>
    <name evidence="10" type="ORF">SVTN_28805</name>
</gene>
<comment type="subcellular location">
    <subcellularLocation>
        <location evidence="1">Cell membrane</location>
        <topology evidence="1">Multi-pass membrane protein</topology>
    </subcellularLocation>
</comment>
<evidence type="ECO:0000256" key="8">
    <source>
        <dbReference type="SAM" id="Phobius"/>
    </source>
</evidence>
<accession>A0A0B5IK44</accession>
<evidence type="ECO:0000256" key="7">
    <source>
        <dbReference type="SAM" id="MobiDB-lite"/>
    </source>
</evidence>
<dbReference type="Pfam" id="PF02687">
    <property type="entry name" value="FtsX"/>
    <property type="match status" value="2"/>
</dbReference>
<feature type="transmembrane region" description="Helical" evidence="8">
    <location>
        <begin position="241"/>
        <end position="263"/>
    </location>
</feature>
<dbReference type="HOGENOM" id="CLU_012341_2_1_11"/>
<feature type="transmembrane region" description="Helical" evidence="8">
    <location>
        <begin position="465"/>
        <end position="486"/>
    </location>
</feature>
<proteinExistence type="inferred from homology"/>
<name>A0A0B5IK44_9ACTN</name>
<keyword evidence="5 8" id="KW-0472">Membrane</keyword>
<organism evidence="10 11">
    <name type="scientific">Streptomyces vietnamensis</name>
    <dbReference type="NCBI Taxonomy" id="362257"/>
    <lineage>
        <taxon>Bacteria</taxon>
        <taxon>Bacillati</taxon>
        <taxon>Actinomycetota</taxon>
        <taxon>Actinomycetes</taxon>
        <taxon>Kitasatosporales</taxon>
        <taxon>Streptomycetaceae</taxon>
        <taxon>Streptomyces</taxon>
    </lineage>
</organism>
<evidence type="ECO:0000256" key="4">
    <source>
        <dbReference type="ARBA" id="ARBA00022989"/>
    </source>
</evidence>
<dbReference type="InterPro" id="IPR050250">
    <property type="entry name" value="Macrolide_Exporter_MacB"/>
</dbReference>
<feature type="domain" description="ABC3 transporter permease C-terminal" evidence="9">
    <location>
        <begin position="666"/>
        <end position="784"/>
    </location>
</feature>
<feature type="transmembrane region" description="Helical" evidence="8">
    <location>
        <begin position="412"/>
        <end position="432"/>
    </location>
</feature>
<feature type="transmembrane region" description="Helical" evidence="8">
    <location>
        <begin position="707"/>
        <end position="735"/>
    </location>
</feature>
<dbReference type="AlphaFoldDB" id="A0A0B5IK44"/>
<dbReference type="STRING" id="362257.SVTN_28805"/>
<evidence type="ECO:0000256" key="1">
    <source>
        <dbReference type="ARBA" id="ARBA00004651"/>
    </source>
</evidence>